<dbReference type="InterPro" id="IPR009091">
    <property type="entry name" value="RCC1/BLIP-II"/>
</dbReference>
<dbReference type="Gene3D" id="2.130.10.30">
    <property type="entry name" value="Regulator of chromosome condensation 1/beta-lactamase-inhibitor protein II"/>
    <property type="match status" value="1"/>
</dbReference>
<keyword evidence="1" id="KW-0677">Repeat</keyword>
<protein>
    <submittedName>
        <fullName evidence="3">Uncharacterized protein</fullName>
    </submittedName>
</protein>
<dbReference type="PRINTS" id="PR00633">
    <property type="entry name" value="RCCNDNSATION"/>
</dbReference>
<dbReference type="Proteomes" id="UP001295684">
    <property type="component" value="Unassembled WGS sequence"/>
</dbReference>
<keyword evidence="4" id="KW-1185">Reference proteome</keyword>
<gene>
    <name evidence="3" type="ORF">ECRASSUSDP1_LOCUS11171</name>
</gene>
<organism evidence="3 4">
    <name type="scientific">Euplotes crassus</name>
    <dbReference type="NCBI Taxonomy" id="5936"/>
    <lineage>
        <taxon>Eukaryota</taxon>
        <taxon>Sar</taxon>
        <taxon>Alveolata</taxon>
        <taxon>Ciliophora</taxon>
        <taxon>Intramacronucleata</taxon>
        <taxon>Spirotrichea</taxon>
        <taxon>Hypotrichia</taxon>
        <taxon>Euplotida</taxon>
        <taxon>Euplotidae</taxon>
        <taxon>Moneuplotes</taxon>
    </lineage>
</organism>
<dbReference type="PANTHER" id="PTHR22870:SF408">
    <property type="entry name" value="OS09G0560450 PROTEIN"/>
    <property type="match status" value="1"/>
</dbReference>
<proteinExistence type="predicted"/>
<accession>A0AAD1XFI1</accession>
<dbReference type="AlphaFoldDB" id="A0AAD1XFI1"/>
<dbReference type="PROSITE" id="PS50012">
    <property type="entry name" value="RCC1_3"/>
    <property type="match status" value="3"/>
</dbReference>
<evidence type="ECO:0000256" key="2">
    <source>
        <dbReference type="PROSITE-ProRule" id="PRU00235"/>
    </source>
</evidence>
<sequence length="444" mass="50848">MFKSLFSCFRKQANTDLRDSYQRREPSMLNEEDIVDIYGRDSIALRASKNIERNVTDKKSNEEIRIVAFGQIAEYFEKSELPKALPKEDNLKKVARIGLGVHHAVFLFYSYQVASVGKNDRGQLGFPISDIDSENIYKDLQILDIQKFKDEGKRIIDIAAGAYHTMLLAEPIDHEESKEKETREVYVMGDRNMLGRFEAKDSSEPILITIPRLEQDPSLRIKYIYSRNEKCVVMDTDHGMTLWGRDFNGFFQREPSLFCQFKYSVKIAFGPKHGLATDENKKLYVWGDGTYGELGRDTETEEVTVETPTKHAYFDNKDIKVHSISVGNRHSVVVDTEGKMYSFGDNSKGQLATYEERQDTPNMIDTGFEAMAVFSGQSHNLVKTKDGRIFTWGGDSKLQTTGNKNGTFLKYMYEFKGKKTSNIQTAHDNTIVISHLKVYKEPKE</sequence>
<feature type="repeat" description="RCC1" evidence="2">
    <location>
        <begin position="338"/>
        <end position="386"/>
    </location>
</feature>
<dbReference type="PANTHER" id="PTHR22870">
    <property type="entry name" value="REGULATOR OF CHROMOSOME CONDENSATION"/>
    <property type="match status" value="1"/>
</dbReference>
<feature type="repeat" description="RCC1" evidence="2">
    <location>
        <begin position="281"/>
        <end position="337"/>
    </location>
</feature>
<dbReference type="Pfam" id="PF13540">
    <property type="entry name" value="RCC1_2"/>
    <property type="match status" value="2"/>
</dbReference>
<comment type="caution">
    <text evidence="3">The sequence shown here is derived from an EMBL/GenBank/DDBJ whole genome shotgun (WGS) entry which is preliminary data.</text>
</comment>
<name>A0AAD1XFI1_EUPCR</name>
<evidence type="ECO:0000313" key="3">
    <source>
        <dbReference type="EMBL" id="CAI2369867.1"/>
    </source>
</evidence>
<dbReference type="InterPro" id="IPR000408">
    <property type="entry name" value="Reg_chr_condens"/>
</dbReference>
<dbReference type="SUPFAM" id="SSF50985">
    <property type="entry name" value="RCC1/BLIP-II"/>
    <property type="match status" value="1"/>
</dbReference>
<dbReference type="InterPro" id="IPR051210">
    <property type="entry name" value="Ub_ligase/GEF_domain"/>
</dbReference>
<feature type="repeat" description="RCC1" evidence="2">
    <location>
        <begin position="111"/>
        <end position="171"/>
    </location>
</feature>
<dbReference type="EMBL" id="CAMPGE010011022">
    <property type="protein sequence ID" value="CAI2369867.1"/>
    <property type="molecule type" value="Genomic_DNA"/>
</dbReference>
<reference evidence="3" key="1">
    <citation type="submission" date="2023-07" db="EMBL/GenBank/DDBJ databases">
        <authorList>
            <consortium name="AG Swart"/>
            <person name="Singh M."/>
            <person name="Singh A."/>
            <person name="Seah K."/>
            <person name="Emmerich C."/>
        </authorList>
    </citation>
    <scope>NUCLEOTIDE SEQUENCE</scope>
    <source>
        <strain evidence="3">DP1</strain>
    </source>
</reference>
<evidence type="ECO:0000256" key="1">
    <source>
        <dbReference type="ARBA" id="ARBA00022737"/>
    </source>
</evidence>
<evidence type="ECO:0000313" key="4">
    <source>
        <dbReference type="Proteomes" id="UP001295684"/>
    </source>
</evidence>